<evidence type="ECO:0000256" key="1">
    <source>
        <dbReference type="ARBA" id="ARBA00004141"/>
    </source>
</evidence>
<sequence length="512" mass="54704">MVINGATSPRNSIEMRASTTDSSIPQNHFGSVSSCKDVTESQVTDLKEDPYMPVDESNPPPSFPPVDGGRQAWSFLLCATVLETLVWGLPLSYGVFLDYYETVFPDATPVLQQVGVVSTGIMYLFNPPLALYFAKHPHHRPRSMWFGLMLVASGLIAAAFAKQAWTLILVQGVMYAFGGICLYCPVTAYMFEWWQQRRGLASGILFSGTGLGGLVVPFIARALLRSYGRKTTCLAFAIVYTLLLSCAVPFIKPRLPLPRRQATALSIPMRALKGNTSRSERTQRSSLQAPERPTGRWRYLHSSAFWLLFSGVLLQGLGGFVPGTYLPSFATAINLSAPVGTLSIALMNLARIPGQILFGHLSDKVSARKLIIIMALASSVSVYAIWGSVAAVHGGTTSKPTGTGTAGLLIFSMVFGAFAGSYTALFPKFISIVAGNDPDLPQILYAFFSFARGVGNIASGPISTALLNMSSALSGTAKAAYGVQGYGALIIFTGGALLASGVGAGYKVSKRD</sequence>
<evidence type="ECO:0000256" key="7">
    <source>
        <dbReference type="SAM" id="Phobius"/>
    </source>
</evidence>
<evidence type="ECO:0000313" key="8">
    <source>
        <dbReference type="EMBL" id="GHJ88231.1"/>
    </source>
</evidence>
<dbReference type="InterPro" id="IPR001958">
    <property type="entry name" value="Tet-R_TetA/multi-R_MdtG-like"/>
</dbReference>
<reference evidence="8" key="1">
    <citation type="submission" date="2020-07" db="EMBL/GenBank/DDBJ databases">
        <title>Draft Genome Sequence of a Deep-Sea Yeast, Naganishia (Cryptococcus) liquefaciens strain N6.</title>
        <authorList>
            <person name="Han Y.W."/>
            <person name="Kajitani R."/>
            <person name="Morimoto H."/>
            <person name="Parhat M."/>
            <person name="Tsubouchi H."/>
            <person name="Bakenova O."/>
            <person name="Ogata M."/>
            <person name="Argunhan B."/>
            <person name="Aoki R."/>
            <person name="Kajiwara S."/>
            <person name="Itoh T."/>
            <person name="Iwasaki H."/>
        </authorList>
    </citation>
    <scope>NUCLEOTIDE SEQUENCE</scope>
    <source>
        <strain evidence="8">N6</strain>
    </source>
</reference>
<feature type="transmembrane region" description="Helical" evidence="7">
    <location>
        <begin position="443"/>
        <end position="466"/>
    </location>
</feature>
<comment type="similarity">
    <text evidence="2">Belongs to the major facilitator superfamily. Monocarboxylate porter (TC 2.A.1.13) family.</text>
</comment>
<dbReference type="PANTHER" id="PTHR11360:SF287">
    <property type="entry name" value="MFS MONOCARBOXYLATE TRANSPORTER"/>
    <property type="match status" value="1"/>
</dbReference>
<dbReference type="Proteomes" id="UP000620104">
    <property type="component" value="Unassembled WGS sequence"/>
</dbReference>
<feature type="transmembrane region" description="Helical" evidence="7">
    <location>
        <begin position="370"/>
        <end position="389"/>
    </location>
</feature>
<dbReference type="Gene3D" id="1.20.1250.20">
    <property type="entry name" value="MFS general substrate transporter like domains"/>
    <property type="match status" value="2"/>
</dbReference>
<feature type="transmembrane region" description="Helical" evidence="7">
    <location>
        <begin position="329"/>
        <end position="349"/>
    </location>
</feature>
<feature type="transmembrane region" description="Helical" evidence="7">
    <location>
        <begin position="144"/>
        <end position="161"/>
    </location>
</feature>
<evidence type="ECO:0000256" key="5">
    <source>
        <dbReference type="ARBA" id="ARBA00023136"/>
    </source>
</evidence>
<evidence type="ECO:0000256" key="4">
    <source>
        <dbReference type="ARBA" id="ARBA00022989"/>
    </source>
</evidence>
<evidence type="ECO:0008006" key="10">
    <source>
        <dbReference type="Google" id="ProtNLM"/>
    </source>
</evidence>
<keyword evidence="9" id="KW-1185">Reference proteome</keyword>
<gene>
    <name evidence="8" type="ORF">NliqN6_4633</name>
</gene>
<keyword evidence="5 7" id="KW-0472">Membrane</keyword>
<dbReference type="InterPro" id="IPR011701">
    <property type="entry name" value="MFS"/>
</dbReference>
<evidence type="ECO:0000256" key="3">
    <source>
        <dbReference type="ARBA" id="ARBA00022692"/>
    </source>
</evidence>
<dbReference type="EMBL" id="BLZA01000030">
    <property type="protein sequence ID" value="GHJ88231.1"/>
    <property type="molecule type" value="Genomic_DNA"/>
</dbReference>
<dbReference type="PRINTS" id="PR01035">
    <property type="entry name" value="TCRTETA"/>
</dbReference>
<feature type="transmembrane region" description="Helical" evidence="7">
    <location>
        <begin position="304"/>
        <end position="323"/>
    </location>
</feature>
<dbReference type="OrthoDB" id="2213137at2759"/>
<evidence type="ECO:0000256" key="2">
    <source>
        <dbReference type="ARBA" id="ARBA00006727"/>
    </source>
</evidence>
<feature type="transmembrane region" description="Helical" evidence="7">
    <location>
        <begin position="167"/>
        <end position="191"/>
    </location>
</feature>
<dbReference type="InterPro" id="IPR050327">
    <property type="entry name" value="Proton-linked_MCT"/>
</dbReference>
<protein>
    <recommendedName>
        <fullName evidence="10">MFS general substrate transporter</fullName>
    </recommendedName>
</protein>
<feature type="region of interest" description="Disordered" evidence="6">
    <location>
        <begin position="1"/>
        <end position="32"/>
    </location>
</feature>
<dbReference type="GO" id="GO:0022857">
    <property type="term" value="F:transmembrane transporter activity"/>
    <property type="evidence" value="ECO:0007669"/>
    <property type="project" value="InterPro"/>
</dbReference>
<organism evidence="8 9">
    <name type="scientific">Naganishia liquefaciens</name>
    <dbReference type="NCBI Taxonomy" id="104408"/>
    <lineage>
        <taxon>Eukaryota</taxon>
        <taxon>Fungi</taxon>
        <taxon>Dikarya</taxon>
        <taxon>Basidiomycota</taxon>
        <taxon>Agaricomycotina</taxon>
        <taxon>Tremellomycetes</taxon>
        <taxon>Filobasidiales</taxon>
        <taxon>Filobasidiaceae</taxon>
        <taxon>Naganishia</taxon>
    </lineage>
</organism>
<name>A0A8H3TVB9_9TREE</name>
<feature type="transmembrane region" description="Helical" evidence="7">
    <location>
        <begin position="486"/>
        <end position="506"/>
    </location>
</feature>
<keyword evidence="4 7" id="KW-1133">Transmembrane helix</keyword>
<dbReference type="GO" id="GO:0016020">
    <property type="term" value="C:membrane"/>
    <property type="evidence" value="ECO:0007669"/>
    <property type="project" value="UniProtKB-SubCell"/>
</dbReference>
<dbReference type="PANTHER" id="PTHR11360">
    <property type="entry name" value="MONOCARBOXYLATE TRANSPORTER"/>
    <property type="match status" value="1"/>
</dbReference>
<proteinExistence type="inferred from homology"/>
<comment type="caution">
    <text evidence="8">The sequence shown here is derived from an EMBL/GenBank/DDBJ whole genome shotgun (WGS) entry which is preliminary data.</text>
</comment>
<keyword evidence="3 7" id="KW-0812">Transmembrane</keyword>
<accession>A0A8H3TVB9</accession>
<dbReference type="Pfam" id="PF07690">
    <property type="entry name" value="MFS_1"/>
    <property type="match status" value="1"/>
</dbReference>
<feature type="transmembrane region" description="Helical" evidence="7">
    <location>
        <begin position="203"/>
        <end position="222"/>
    </location>
</feature>
<dbReference type="SUPFAM" id="SSF103473">
    <property type="entry name" value="MFS general substrate transporter"/>
    <property type="match status" value="1"/>
</dbReference>
<feature type="transmembrane region" description="Helical" evidence="7">
    <location>
        <begin position="72"/>
        <end position="90"/>
    </location>
</feature>
<feature type="transmembrane region" description="Helical" evidence="7">
    <location>
        <begin position="234"/>
        <end position="251"/>
    </location>
</feature>
<feature type="transmembrane region" description="Helical" evidence="7">
    <location>
        <begin position="110"/>
        <end position="132"/>
    </location>
</feature>
<comment type="subcellular location">
    <subcellularLocation>
        <location evidence="1">Membrane</location>
        <topology evidence="1">Multi-pass membrane protein</topology>
    </subcellularLocation>
</comment>
<evidence type="ECO:0000256" key="6">
    <source>
        <dbReference type="SAM" id="MobiDB-lite"/>
    </source>
</evidence>
<feature type="transmembrane region" description="Helical" evidence="7">
    <location>
        <begin position="409"/>
        <end position="431"/>
    </location>
</feature>
<dbReference type="InterPro" id="IPR036259">
    <property type="entry name" value="MFS_trans_sf"/>
</dbReference>
<dbReference type="AlphaFoldDB" id="A0A8H3TVB9"/>
<evidence type="ECO:0000313" key="9">
    <source>
        <dbReference type="Proteomes" id="UP000620104"/>
    </source>
</evidence>